<reference evidence="9" key="1">
    <citation type="submission" date="2023-10" db="EMBL/GenBank/DDBJ databases">
        <authorList>
            <person name="Chen Y."/>
            <person name="Shah S."/>
            <person name="Dougan E. K."/>
            <person name="Thang M."/>
            <person name="Chan C."/>
        </authorList>
    </citation>
    <scope>NUCLEOTIDE SEQUENCE [LARGE SCALE GENOMIC DNA]</scope>
</reference>
<sequence length="817" mass="89562">MCRLEALVVGQPLTWAVSDSAARLFYQGQAGYASCAELDQGVVSTKLAAMYLDVAANGAASQYARFVHPSFASTGTSAYSRTSMEIRGPQGMDLKAHRVYITEDVILKDLGLSYGFLRSALQAEDDRFQPSGPLRVRLAYESDEDNRMIMGDFMLAFSAVAIVFLIVYLHVNSGFLACVTMYQIILSLPVGALLYRRVLMIDFFDFLHMLVVYLVLGIGADDVFVLVDSFRHLSSELPAKDGGSFGDLELAKLLQLTLVRSGQAIFSTSFTTTVAFLSQSVSGIMPMRTCGYYAAVCIILNFVFTMLFTPSALIIYHKRFEGKRCCCPWPTVRPEELPAGKGADCQTRAGAQTGLHGGIDQFLERLYIPAMRRQFRGVRVCALSVVATMLATTAQGVYFTLQLTPPTQEEVWVPQNHMLLGISEFWSNHFYEADFEKYSVITFTWGIEGADTTSFDPYRPSKNPPRARFDPGFDITTAEAQAEILGVCAEMQALRCELDGCQGYGNTLMMSSGTKAYSCFLEDLQHYRVDVLGRPPSEALPTGSAFVAELRQFVQADPSSQYSSKVCPAEYAYDVGFIDGQLKYVSVKLRSRLALVTPHSVGVDVRDMIQEFVQGRQGAAPSGLKSMSFNAGGVFAVYDLSEELVMGLLTGISIAFPLAFLVLLASTRNFIVSMYAVFCVAGIVACVLGFCKSAMGWDLGVGEAIAGVIVIGYSVDYVVHLAHIYCEASEQGHQTRDARATFAVRNMGSTIFAGALTTAGSGLVMFFCYFTFFYKMATLICVTIMYSFLFAMGLFTSLLWLVGPQGTSGNLRCYRAK</sequence>
<proteinExistence type="inferred from homology"/>
<evidence type="ECO:0000313" key="9">
    <source>
        <dbReference type="EMBL" id="CAK0818711.1"/>
    </source>
</evidence>
<dbReference type="Pfam" id="PF03176">
    <property type="entry name" value="MMPL"/>
    <property type="match status" value="1"/>
</dbReference>
<feature type="transmembrane region" description="Helical" evidence="7">
    <location>
        <begin position="779"/>
        <end position="802"/>
    </location>
</feature>
<comment type="caution">
    <text evidence="9">The sequence shown here is derived from an EMBL/GenBank/DDBJ whole genome shotgun (WGS) entry which is preliminary data.</text>
</comment>
<evidence type="ECO:0000256" key="6">
    <source>
        <dbReference type="ARBA" id="ARBA00038046"/>
    </source>
</evidence>
<dbReference type="Gene3D" id="1.20.1640.10">
    <property type="entry name" value="Multidrug efflux transporter AcrB transmembrane domain"/>
    <property type="match status" value="2"/>
</dbReference>
<keyword evidence="4 7" id="KW-0472">Membrane</keyword>
<evidence type="ECO:0000256" key="5">
    <source>
        <dbReference type="ARBA" id="ARBA00023180"/>
    </source>
</evidence>
<dbReference type="InterPro" id="IPR053958">
    <property type="entry name" value="HMGCR/SNAP/NPC1-like_SSD"/>
</dbReference>
<feature type="transmembrane region" description="Helical" evidence="7">
    <location>
        <begin position="149"/>
        <end position="168"/>
    </location>
</feature>
<feature type="domain" description="SSD" evidence="8">
    <location>
        <begin position="199"/>
        <end position="315"/>
    </location>
</feature>
<organism evidence="9 10">
    <name type="scientific">Prorocentrum cordatum</name>
    <dbReference type="NCBI Taxonomy" id="2364126"/>
    <lineage>
        <taxon>Eukaryota</taxon>
        <taxon>Sar</taxon>
        <taxon>Alveolata</taxon>
        <taxon>Dinophyceae</taxon>
        <taxon>Prorocentrales</taxon>
        <taxon>Prorocentraceae</taxon>
        <taxon>Prorocentrum</taxon>
    </lineage>
</organism>
<feature type="transmembrane region" description="Helical" evidence="7">
    <location>
        <begin position="292"/>
        <end position="316"/>
    </location>
</feature>
<dbReference type="EMBL" id="CAUYUJ010006792">
    <property type="protein sequence ID" value="CAK0818711.1"/>
    <property type="molecule type" value="Genomic_DNA"/>
</dbReference>
<evidence type="ECO:0000256" key="2">
    <source>
        <dbReference type="ARBA" id="ARBA00022692"/>
    </source>
</evidence>
<dbReference type="InterPro" id="IPR004869">
    <property type="entry name" value="MMPL_dom"/>
</dbReference>
<evidence type="ECO:0000256" key="3">
    <source>
        <dbReference type="ARBA" id="ARBA00022989"/>
    </source>
</evidence>
<dbReference type="SUPFAM" id="SSF82866">
    <property type="entry name" value="Multidrug efflux transporter AcrB transmembrane domain"/>
    <property type="match status" value="2"/>
</dbReference>
<accession>A0ABN9RI10</accession>
<feature type="transmembrane region" description="Helical" evidence="7">
    <location>
        <begin position="751"/>
        <end position="772"/>
    </location>
</feature>
<evidence type="ECO:0000256" key="7">
    <source>
        <dbReference type="SAM" id="Phobius"/>
    </source>
</evidence>
<feature type="transmembrane region" description="Helical" evidence="7">
    <location>
        <begin position="672"/>
        <end position="690"/>
    </location>
</feature>
<gene>
    <name evidence="9" type="ORF">PCOR1329_LOCUS20880</name>
</gene>
<keyword evidence="2 7" id="KW-0812">Transmembrane</keyword>
<comment type="similarity">
    <text evidence="6">Belongs to the dispatched family.</text>
</comment>
<dbReference type="PANTHER" id="PTHR45951">
    <property type="entry name" value="PROTEIN DISPATCHED-RELATED"/>
    <property type="match status" value="1"/>
</dbReference>
<evidence type="ECO:0000256" key="1">
    <source>
        <dbReference type="ARBA" id="ARBA00004141"/>
    </source>
</evidence>
<dbReference type="Pfam" id="PF12349">
    <property type="entry name" value="Sterol-sensing"/>
    <property type="match status" value="1"/>
</dbReference>
<name>A0ABN9RI10_9DINO</name>
<evidence type="ECO:0000259" key="8">
    <source>
        <dbReference type="PROSITE" id="PS50156"/>
    </source>
</evidence>
<dbReference type="PROSITE" id="PS50156">
    <property type="entry name" value="SSD"/>
    <property type="match status" value="1"/>
</dbReference>
<feature type="transmembrane region" description="Helical" evidence="7">
    <location>
        <begin position="380"/>
        <end position="401"/>
    </location>
</feature>
<keyword evidence="5" id="KW-0325">Glycoprotein</keyword>
<comment type="subcellular location">
    <subcellularLocation>
        <location evidence="1">Membrane</location>
        <topology evidence="1">Multi-pass membrane protein</topology>
    </subcellularLocation>
</comment>
<feature type="non-terminal residue" evidence="9">
    <location>
        <position position="817"/>
    </location>
</feature>
<keyword evidence="10" id="KW-1185">Reference proteome</keyword>
<evidence type="ECO:0000256" key="4">
    <source>
        <dbReference type="ARBA" id="ARBA00023136"/>
    </source>
</evidence>
<feature type="transmembrane region" description="Helical" evidence="7">
    <location>
        <begin position="644"/>
        <end position="665"/>
    </location>
</feature>
<evidence type="ECO:0000313" key="10">
    <source>
        <dbReference type="Proteomes" id="UP001189429"/>
    </source>
</evidence>
<feature type="transmembrane region" description="Helical" evidence="7">
    <location>
        <begin position="207"/>
        <end position="227"/>
    </location>
</feature>
<dbReference type="Proteomes" id="UP001189429">
    <property type="component" value="Unassembled WGS sequence"/>
</dbReference>
<dbReference type="InterPro" id="IPR052081">
    <property type="entry name" value="Dispatched_Hh_regulator"/>
</dbReference>
<protein>
    <recommendedName>
        <fullName evidence="8">SSD domain-containing protein</fullName>
    </recommendedName>
</protein>
<dbReference type="InterPro" id="IPR000731">
    <property type="entry name" value="SSD"/>
</dbReference>
<keyword evidence="3 7" id="KW-1133">Transmembrane helix</keyword>